<accession>A0AAE0CQ65</accession>
<dbReference type="Pfam" id="PF00078">
    <property type="entry name" value="RVT_1"/>
    <property type="match status" value="1"/>
</dbReference>
<keyword evidence="1" id="KW-0472">Membrane</keyword>
<evidence type="ECO:0000313" key="3">
    <source>
        <dbReference type="EMBL" id="KAK2659394.1"/>
    </source>
</evidence>
<evidence type="ECO:0000256" key="1">
    <source>
        <dbReference type="SAM" id="Phobius"/>
    </source>
</evidence>
<evidence type="ECO:0000313" key="4">
    <source>
        <dbReference type="Proteomes" id="UP001280121"/>
    </source>
</evidence>
<name>A0AAE0CQ65_9ROSI</name>
<proteinExistence type="predicted"/>
<sequence length="343" mass="39069">MVTRYDSLNVSHPSKNNVLSRTQCLQEKRNQVSVTEAENGNGKGVDSDAFLDVSERGSIDEFKKTAKSWKKYKQRISKEVDKIVSPMIVVRFLSKVKKEVIFCNVYVANQEDDRKMLYALGFGVKWINWIRGCVSSSLLSVLINRIPTKEFSMEIGLRQGDPLSLFLFNLAFEVLSCLLVKAREQGLIMGIGFQNDEVQLTHLQFADDTLLFIEPSMESLLNVKRILRCFKLMSDLKINFHKSSLVKIGKKKPSDEKWAKPFRCKLSSLPMIYLGLPLGENALRESLWNPVIKKVEDRLALWRRSLLSKGGRLVLINVVLSSLPTYYMLVFGVSVGVAKKIKR</sequence>
<dbReference type="EMBL" id="JANJYI010000002">
    <property type="protein sequence ID" value="KAK2659394.1"/>
    <property type="molecule type" value="Genomic_DNA"/>
</dbReference>
<protein>
    <recommendedName>
        <fullName evidence="2">Reverse transcriptase domain-containing protein</fullName>
    </recommendedName>
</protein>
<dbReference type="InterPro" id="IPR043502">
    <property type="entry name" value="DNA/RNA_pol_sf"/>
</dbReference>
<keyword evidence="4" id="KW-1185">Reference proteome</keyword>
<keyword evidence="1" id="KW-1133">Transmembrane helix</keyword>
<dbReference type="SUPFAM" id="SSF56672">
    <property type="entry name" value="DNA/RNA polymerases"/>
    <property type="match status" value="1"/>
</dbReference>
<dbReference type="AlphaFoldDB" id="A0AAE0CQ65"/>
<feature type="domain" description="Reverse transcriptase" evidence="2">
    <location>
        <begin position="125"/>
        <end position="276"/>
    </location>
</feature>
<organism evidence="3 4">
    <name type="scientific">Dipteronia dyeriana</name>
    <dbReference type="NCBI Taxonomy" id="168575"/>
    <lineage>
        <taxon>Eukaryota</taxon>
        <taxon>Viridiplantae</taxon>
        <taxon>Streptophyta</taxon>
        <taxon>Embryophyta</taxon>
        <taxon>Tracheophyta</taxon>
        <taxon>Spermatophyta</taxon>
        <taxon>Magnoliopsida</taxon>
        <taxon>eudicotyledons</taxon>
        <taxon>Gunneridae</taxon>
        <taxon>Pentapetalae</taxon>
        <taxon>rosids</taxon>
        <taxon>malvids</taxon>
        <taxon>Sapindales</taxon>
        <taxon>Sapindaceae</taxon>
        <taxon>Hippocastanoideae</taxon>
        <taxon>Acereae</taxon>
        <taxon>Dipteronia</taxon>
    </lineage>
</organism>
<keyword evidence="1" id="KW-0812">Transmembrane</keyword>
<dbReference type="PANTHER" id="PTHR33116">
    <property type="entry name" value="REVERSE TRANSCRIPTASE ZINC-BINDING DOMAIN-CONTAINING PROTEIN-RELATED-RELATED"/>
    <property type="match status" value="1"/>
</dbReference>
<gene>
    <name evidence="3" type="ORF">Ddye_005927</name>
</gene>
<feature type="transmembrane region" description="Helical" evidence="1">
    <location>
        <begin position="313"/>
        <end position="338"/>
    </location>
</feature>
<evidence type="ECO:0000259" key="2">
    <source>
        <dbReference type="Pfam" id="PF00078"/>
    </source>
</evidence>
<dbReference type="Proteomes" id="UP001280121">
    <property type="component" value="Unassembled WGS sequence"/>
</dbReference>
<comment type="caution">
    <text evidence="3">The sequence shown here is derived from an EMBL/GenBank/DDBJ whole genome shotgun (WGS) entry which is preliminary data.</text>
</comment>
<dbReference type="InterPro" id="IPR000477">
    <property type="entry name" value="RT_dom"/>
</dbReference>
<dbReference type="PANTHER" id="PTHR33116:SF75">
    <property type="entry name" value="RIBONUCLEASE H PROTEIN"/>
    <property type="match status" value="1"/>
</dbReference>
<reference evidence="3" key="1">
    <citation type="journal article" date="2023" name="Plant J.">
        <title>Genome sequences and population genomics provide insights into the demographic history, inbreeding, and mutation load of two 'living fossil' tree species of Dipteronia.</title>
        <authorList>
            <person name="Feng Y."/>
            <person name="Comes H.P."/>
            <person name="Chen J."/>
            <person name="Zhu S."/>
            <person name="Lu R."/>
            <person name="Zhang X."/>
            <person name="Li P."/>
            <person name="Qiu J."/>
            <person name="Olsen K.M."/>
            <person name="Qiu Y."/>
        </authorList>
    </citation>
    <scope>NUCLEOTIDE SEQUENCE</scope>
    <source>
        <strain evidence="3">KIB01</strain>
    </source>
</reference>